<name>A0A7C3WTE8_THEPE</name>
<keyword evidence="1" id="KW-0472">Membrane</keyword>
<proteinExistence type="predicted"/>
<evidence type="ECO:0000313" key="2">
    <source>
        <dbReference type="EMBL" id="HGB25346.1"/>
    </source>
</evidence>
<keyword evidence="1" id="KW-1133">Transmembrane helix</keyword>
<protein>
    <submittedName>
        <fullName evidence="2">Uncharacterized protein</fullName>
    </submittedName>
</protein>
<feature type="transmembrane region" description="Helical" evidence="1">
    <location>
        <begin position="7"/>
        <end position="28"/>
    </location>
</feature>
<keyword evidence="1" id="KW-0812">Transmembrane</keyword>
<feature type="transmembrane region" description="Helical" evidence="1">
    <location>
        <begin position="139"/>
        <end position="163"/>
    </location>
</feature>
<evidence type="ECO:0000256" key="1">
    <source>
        <dbReference type="SAM" id="Phobius"/>
    </source>
</evidence>
<organism evidence="2">
    <name type="scientific">Thermofilum pendens</name>
    <dbReference type="NCBI Taxonomy" id="2269"/>
    <lineage>
        <taxon>Archaea</taxon>
        <taxon>Thermoproteota</taxon>
        <taxon>Thermoprotei</taxon>
        <taxon>Thermofilales</taxon>
        <taxon>Thermofilaceae</taxon>
        <taxon>Thermofilum</taxon>
    </lineage>
</organism>
<comment type="caution">
    <text evidence="2">The sequence shown here is derived from an EMBL/GenBank/DDBJ whole genome shotgun (WGS) entry which is preliminary data.</text>
</comment>
<sequence>MRRDKLFILFGLSLLAIALYLSMLASFLTSPREKAVVPLQLPEVPEGEVRLGEGVSERLYYHVAAQGDRRIQLSVYFYNKEGEPVGGFYIEYSGVNSSGWLVLQESPYSIHVRSNCTTCRSSVEVTLYYSRLDRSEVNALSLTSTVFSILGMALLTGGLYSYIARRYLVEERFSKDTETLPRPQTY</sequence>
<reference evidence="2" key="1">
    <citation type="journal article" date="2020" name="mSystems">
        <title>Genome- and Community-Level Interaction Insights into Carbon Utilization and Element Cycling Functions of Hydrothermarchaeota in Hydrothermal Sediment.</title>
        <authorList>
            <person name="Zhou Z."/>
            <person name="Liu Y."/>
            <person name="Xu W."/>
            <person name="Pan J."/>
            <person name="Luo Z.H."/>
            <person name="Li M."/>
        </authorList>
    </citation>
    <scope>NUCLEOTIDE SEQUENCE [LARGE SCALE GENOMIC DNA]</scope>
    <source>
        <strain evidence="2">SpSt-8</strain>
    </source>
</reference>
<dbReference type="AlphaFoldDB" id="A0A7C3WTE8"/>
<gene>
    <name evidence="2" type="ORF">ENV88_04820</name>
</gene>
<accession>A0A7C3WTE8</accession>
<dbReference type="EMBL" id="DTIB01000091">
    <property type="protein sequence ID" value="HGB25346.1"/>
    <property type="molecule type" value="Genomic_DNA"/>
</dbReference>